<dbReference type="PANTHER" id="PTHR12802">
    <property type="entry name" value="SWI/SNF COMPLEX-RELATED"/>
    <property type="match status" value="1"/>
</dbReference>
<dbReference type="Gene3D" id="1.10.10.60">
    <property type="entry name" value="Homeodomain-like"/>
    <property type="match status" value="1"/>
</dbReference>
<name>A0A7H9HKV2_9SACH</name>
<feature type="compositionally biased region" description="Acidic residues" evidence="6">
    <location>
        <begin position="66"/>
        <end position="83"/>
    </location>
</feature>
<dbReference type="Pfam" id="PF04433">
    <property type="entry name" value="SWIRM"/>
    <property type="match status" value="1"/>
</dbReference>
<dbReference type="Gene3D" id="1.10.10.10">
    <property type="entry name" value="Winged helix-like DNA-binding domain superfamily/Winged helix DNA-binding domain"/>
    <property type="match status" value="1"/>
</dbReference>
<evidence type="ECO:0000256" key="6">
    <source>
        <dbReference type="SAM" id="MobiDB-lite"/>
    </source>
</evidence>
<dbReference type="FunFam" id="1.10.10.10:FF:000020">
    <property type="entry name" value="SWI/SNF complex subunit SMARCC2 isoform c"/>
    <property type="match status" value="1"/>
</dbReference>
<keyword evidence="1" id="KW-0805">Transcription regulation</keyword>
<dbReference type="GO" id="GO:0006338">
    <property type="term" value="P:chromatin remodeling"/>
    <property type="evidence" value="ECO:0007669"/>
    <property type="project" value="UniProtKB-ARBA"/>
</dbReference>
<keyword evidence="2" id="KW-0238">DNA-binding</keyword>
<evidence type="ECO:0000259" key="8">
    <source>
        <dbReference type="PROSITE" id="PS50934"/>
    </source>
</evidence>
<dbReference type="FunFam" id="1.10.10.60:FF:000014">
    <property type="entry name" value="SWI/SNF complex subunit SMARCC2 isoform C"/>
    <property type="match status" value="1"/>
</dbReference>
<dbReference type="PANTHER" id="PTHR12802:SF41">
    <property type="entry name" value="BRAHMA ASSOCIATED PROTEIN 155 KDA"/>
    <property type="match status" value="1"/>
</dbReference>
<dbReference type="CDD" id="cd00167">
    <property type="entry name" value="SANT"/>
    <property type="match status" value="1"/>
</dbReference>
<evidence type="ECO:0000313" key="11">
    <source>
        <dbReference type="Proteomes" id="UP000510647"/>
    </source>
</evidence>
<evidence type="ECO:0000313" key="10">
    <source>
        <dbReference type="EMBL" id="QLQ77949.1"/>
    </source>
</evidence>
<feature type="region of interest" description="Disordered" evidence="6">
    <location>
        <begin position="279"/>
        <end position="314"/>
    </location>
</feature>
<dbReference type="InterPro" id="IPR036388">
    <property type="entry name" value="WH-like_DNA-bd_sf"/>
</dbReference>
<evidence type="ECO:0000256" key="1">
    <source>
        <dbReference type="ARBA" id="ARBA00023015"/>
    </source>
</evidence>
<evidence type="ECO:0008006" key="12">
    <source>
        <dbReference type="Google" id="ProtNLM"/>
    </source>
</evidence>
<protein>
    <recommendedName>
        <fullName evidence="12">SWIRM-domain-containing protein</fullName>
    </recommendedName>
</protein>
<dbReference type="PROSITE" id="PS51293">
    <property type="entry name" value="SANT"/>
    <property type="match status" value="1"/>
</dbReference>
<dbReference type="OrthoDB" id="118550at2759"/>
<evidence type="ECO:0000259" key="9">
    <source>
        <dbReference type="PROSITE" id="PS51293"/>
    </source>
</evidence>
<dbReference type="GO" id="GO:0042393">
    <property type="term" value="F:histone binding"/>
    <property type="evidence" value="ECO:0007669"/>
    <property type="project" value="TreeGrafter"/>
</dbReference>
<keyword evidence="5" id="KW-0175">Coiled coil</keyword>
<dbReference type="PROSITE" id="PS50934">
    <property type="entry name" value="SWIRM"/>
    <property type="match status" value="1"/>
</dbReference>
<feature type="domain" description="SANT" evidence="9">
    <location>
        <begin position="323"/>
        <end position="374"/>
    </location>
</feature>
<dbReference type="Pfam" id="PF00249">
    <property type="entry name" value="Myb_DNA-binding"/>
    <property type="match status" value="1"/>
</dbReference>
<dbReference type="Pfam" id="PF16495">
    <property type="entry name" value="SWIRM-assoc_1"/>
    <property type="match status" value="1"/>
</dbReference>
<keyword evidence="3" id="KW-0804">Transcription</keyword>
<feature type="compositionally biased region" description="Polar residues" evidence="6">
    <location>
        <begin position="569"/>
        <end position="582"/>
    </location>
</feature>
<gene>
    <name evidence="10" type="ORF">HG537_0A01960</name>
</gene>
<dbReference type="SUPFAM" id="SSF46689">
    <property type="entry name" value="Homeodomain-like"/>
    <property type="match status" value="2"/>
</dbReference>
<evidence type="ECO:0000256" key="5">
    <source>
        <dbReference type="SAM" id="Coils"/>
    </source>
</evidence>
<dbReference type="InterPro" id="IPR001005">
    <property type="entry name" value="SANT/Myb"/>
</dbReference>
<evidence type="ECO:0000256" key="2">
    <source>
        <dbReference type="ARBA" id="ARBA00023125"/>
    </source>
</evidence>
<dbReference type="SMART" id="SM00717">
    <property type="entry name" value="SANT"/>
    <property type="match status" value="1"/>
</dbReference>
<feature type="compositionally biased region" description="Acidic residues" evidence="6">
    <location>
        <begin position="48"/>
        <end position="57"/>
    </location>
</feature>
<dbReference type="AlphaFoldDB" id="A0A7H9HKV2"/>
<evidence type="ECO:0000256" key="3">
    <source>
        <dbReference type="ARBA" id="ARBA00023163"/>
    </source>
</evidence>
<evidence type="ECO:0000259" key="7">
    <source>
        <dbReference type="PROSITE" id="PS50090"/>
    </source>
</evidence>
<reference evidence="10 11" key="1">
    <citation type="submission" date="2020-06" db="EMBL/GenBank/DDBJ databases">
        <title>The yeast mating-type switching endonuclease HO is a domesticated member of an unorthodox homing genetic element family.</title>
        <authorList>
            <person name="Coughlan A.Y."/>
            <person name="Lombardi L."/>
            <person name="Braun-Galleani S."/>
            <person name="Martos A.R."/>
            <person name="Galeote V."/>
            <person name="Bigey F."/>
            <person name="Dequin S."/>
            <person name="Byrne K.P."/>
            <person name="Wolfe K.H."/>
        </authorList>
    </citation>
    <scope>NUCLEOTIDE SEQUENCE [LARGE SCALE GENOMIC DNA]</scope>
    <source>
        <strain evidence="10 11">CBS2947</strain>
    </source>
</reference>
<dbReference type="InterPro" id="IPR017884">
    <property type="entry name" value="SANT_dom"/>
</dbReference>
<dbReference type="InterPro" id="IPR007526">
    <property type="entry name" value="SWIRM"/>
</dbReference>
<accession>A0A7H9HKV2</accession>
<feature type="coiled-coil region" evidence="5">
    <location>
        <begin position="428"/>
        <end position="510"/>
    </location>
</feature>
<proteinExistence type="predicted"/>
<dbReference type="GO" id="GO:0003677">
    <property type="term" value="F:DNA binding"/>
    <property type="evidence" value="ECO:0007669"/>
    <property type="project" value="UniProtKB-KW"/>
</dbReference>
<feature type="region of interest" description="Disordered" evidence="6">
    <location>
        <begin position="565"/>
        <end position="584"/>
    </location>
</feature>
<keyword evidence="4" id="KW-0539">Nucleus</keyword>
<organism evidence="10 11">
    <name type="scientific">Torulaspora globosa</name>
    <dbReference type="NCBI Taxonomy" id="48254"/>
    <lineage>
        <taxon>Eukaryota</taxon>
        <taxon>Fungi</taxon>
        <taxon>Dikarya</taxon>
        <taxon>Ascomycota</taxon>
        <taxon>Saccharomycotina</taxon>
        <taxon>Saccharomycetes</taxon>
        <taxon>Saccharomycetales</taxon>
        <taxon>Saccharomycetaceae</taxon>
        <taxon>Torulaspora</taxon>
    </lineage>
</organism>
<keyword evidence="11" id="KW-1185">Reference proteome</keyword>
<feature type="compositionally biased region" description="Polar residues" evidence="6">
    <location>
        <begin position="24"/>
        <end position="33"/>
    </location>
</feature>
<feature type="region of interest" description="Disordered" evidence="6">
    <location>
        <begin position="1"/>
        <end position="111"/>
    </location>
</feature>
<dbReference type="GO" id="GO:0045893">
    <property type="term" value="P:positive regulation of DNA-templated transcription"/>
    <property type="evidence" value="ECO:0007669"/>
    <property type="project" value="TreeGrafter"/>
</dbReference>
<dbReference type="Proteomes" id="UP000510647">
    <property type="component" value="Chromosome 1"/>
</dbReference>
<feature type="domain" description="Myb-like" evidence="7">
    <location>
        <begin position="328"/>
        <end position="370"/>
    </location>
</feature>
<feature type="compositionally biased region" description="Basic and acidic residues" evidence="6">
    <location>
        <begin position="292"/>
        <end position="304"/>
    </location>
</feature>
<feature type="domain" description="SWIRM" evidence="8">
    <location>
        <begin position="124"/>
        <end position="221"/>
    </location>
</feature>
<dbReference type="EMBL" id="CP059267">
    <property type="protein sequence ID" value="QLQ77949.1"/>
    <property type="molecule type" value="Genomic_DNA"/>
</dbReference>
<dbReference type="GO" id="GO:0016514">
    <property type="term" value="C:SWI/SNF complex"/>
    <property type="evidence" value="ECO:0007669"/>
    <property type="project" value="TreeGrafter"/>
</dbReference>
<dbReference type="InterPro" id="IPR032451">
    <property type="entry name" value="SMARCC_C"/>
</dbReference>
<dbReference type="InterPro" id="IPR009057">
    <property type="entry name" value="Homeodomain-like_sf"/>
</dbReference>
<dbReference type="PROSITE" id="PS50090">
    <property type="entry name" value="MYB_LIKE"/>
    <property type="match status" value="1"/>
</dbReference>
<sequence length="605" mass="68861">MESDELFGPEDAGGGSGTAESVEKSTVNDNLENSRGVGSETETNENLFGEEDEAMSENEEKVPLQEEADAEVQKEEEDGDDEEPRASVDKSMLRQESQENGVVKDESREQSELKELAVPQSHEIVIPNYARWFDLRKIHSIERQSLPEFFTNRIASKTPQVYVRYRNFMVNSYRLNPNEYFSVTAARRNVCGDAAAIFRVHKFLMKWGLINYQVDAKLLPKNVEPPFTGEFSTRHDAPRGLFPFESYKPSVQLPDMAKLKKMMDTNDENSALHKYLETRKRKMSNQIDSEAPEDKFKEEEKPEIGEDQESSTNPVKKVKILENADDQWSREDLQKLLKGLQEYGSDWYKVAKSIDTKTPEQCILKFLQLPIEDRFLHSPGKDSGPLKYAPHLPFSKSDNPVMSTVAFLVGLVDPKVVRQMTKRAITAMEDLDKDANKDSDELKDASEIAISSLGARSHVFATNEERQINAITNELVEIQLAKAELKLKYLTKIERALELERKKIQRQQEDTLIHRLTLSKHSQLVYQKLQESLHIIDDKDKLTSHLSEIKQLLDNPPKLSIGAAFGLSQDDSTSPSSIQGLNAKSEDDIKPVSIEAPQFYRYWSA</sequence>
<feature type="compositionally biased region" description="Basic and acidic residues" evidence="6">
    <location>
        <begin position="84"/>
        <end position="111"/>
    </location>
</feature>
<evidence type="ECO:0000256" key="4">
    <source>
        <dbReference type="ARBA" id="ARBA00023242"/>
    </source>
</evidence>